<name>A0A1R4J0A8_9MICO</name>
<dbReference type="Pfam" id="PF12728">
    <property type="entry name" value="HTH_17"/>
    <property type="match status" value="1"/>
</dbReference>
<accession>A0A1R4J0A8</accession>
<dbReference type="RefSeq" id="WP_087136515.1">
    <property type="nucleotide sequence ID" value="NZ_FUKR01000024.1"/>
</dbReference>
<evidence type="ECO:0000313" key="3">
    <source>
        <dbReference type="Proteomes" id="UP000196778"/>
    </source>
</evidence>
<proteinExistence type="predicted"/>
<reference evidence="3" key="1">
    <citation type="submission" date="2017-02" db="EMBL/GenBank/DDBJ databases">
        <authorList>
            <person name="Dridi B."/>
        </authorList>
    </citation>
    <scope>NUCLEOTIDE SEQUENCE [LARGE SCALE GENOMIC DNA]</scope>
    <source>
        <strain evidence="3">EB411</strain>
    </source>
</reference>
<dbReference type="InterPro" id="IPR009061">
    <property type="entry name" value="DNA-bd_dom_put_sf"/>
</dbReference>
<keyword evidence="3" id="KW-1185">Reference proteome</keyword>
<protein>
    <recommendedName>
        <fullName evidence="1">Helix-turn-helix domain-containing protein</fullName>
    </recommendedName>
</protein>
<organism evidence="2 3">
    <name type="scientific">Mycetocola reblochoni REB411</name>
    <dbReference type="NCBI Taxonomy" id="1255698"/>
    <lineage>
        <taxon>Bacteria</taxon>
        <taxon>Bacillati</taxon>
        <taxon>Actinomycetota</taxon>
        <taxon>Actinomycetes</taxon>
        <taxon>Micrococcales</taxon>
        <taxon>Microbacteriaceae</taxon>
        <taxon>Mycetocola</taxon>
    </lineage>
</organism>
<dbReference type="Gene3D" id="1.10.10.10">
    <property type="entry name" value="Winged helix-like DNA-binding domain superfamily/Winged helix DNA-binding domain"/>
    <property type="match status" value="1"/>
</dbReference>
<sequence length="69" mass="7883">MTEQTGDILPSPLRDSREIAAFLRVSESTLSRWRAEKKGPPFIRIGGVTRYRIEQVERWLASLGTDEHA</sequence>
<dbReference type="SUPFAM" id="SSF46955">
    <property type="entry name" value="Putative DNA-binding domain"/>
    <property type="match status" value="1"/>
</dbReference>
<dbReference type="AlphaFoldDB" id="A0A1R4J0A8"/>
<evidence type="ECO:0000259" key="1">
    <source>
        <dbReference type="Pfam" id="PF12728"/>
    </source>
</evidence>
<feature type="domain" description="Helix-turn-helix" evidence="1">
    <location>
        <begin position="17"/>
        <end position="62"/>
    </location>
</feature>
<dbReference type="EMBL" id="FUKR01000024">
    <property type="protein sequence ID" value="SJN25358.1"/>
    <property type="molecule type" value="Genomic_DNA"/>
</dbReference>
<gene>
    <name evidence="2" type="ORF">FM119_04635</name>
</gene>
<dbReference type="InterPro" id="IPR041657">
    <property type="entry name" value="HTH_17"/>
</dbReference>
<dbReference type="Proteomes" id="UP000196778">
    <property type="component" value="Unassembled WGS sequence"/>
</dbReference>
<dbReference type="InterPro" id="IPR036388">
    <property type="entry name" value="WH-like_DNA-bd_sf"/>
</dbReference>
<evidence type="ECO:0000313" key="2">
    <source>
        <dbReference type="EMBL" id="SJN25358.1"/>
    </source>
</evidence>
<dbReference type="OrthoDB" id="5524782at2"/>